<proteinExistence type="predicted"/>
<dbReference type="InterPro" id="IPR013216">
    <property type="entry name" value="Methyltransf_11"/>
</dbReference>
<dbReference type="RefSeq" id="WP_075831535.1">
    <property type="nucleotide sequence ID" value="NZ_MSTI01000062.1"/>
</dbReference>
<keyword evidence="4" id="KW-1185">Reference proteome</keyword>
<dbReference type="GO" id="GO:0008757">
    <property type="term" value="F:S-adenosylmethionine-dependent methyltransferase activity"/>
    <property type="evidence" value="ECO:0007669"/>
    <property type="project" value="InterPro"/>
</dbReference>
<dbReference type="Gene3D" id="3.40.50.150">
    <property type="entry name" value="Vaccinia Virus protein VP39"/>
    <property type="match status" value="1"/>
</dbReference>
<evidence type="ECO:0000313" key="3">
    <source>
        <dbReference type="EMBL" id="OLV18653.1"/>
    </source>
</evidence>
<keyword evidence="2" id="KW-0808">Transferase</keyword>
<reference evidence="2 4" key="1">
    <citation type="submission" date="2017-01" db="EMBL/GenBank/DDBJ databases">
        <title>Genome Analysis of Deinococcus marmoris KOPRI26562.</title>
        <authorList>
            <person name="Kim J.H."/>
            <person name="Oh H.-M."/>
        </authorList>
    </citation>
    <scope>NUCLEOTIDE SEQUENCE [LARGE SCALE GENOMIC DNA]</scope>
    <source>
        <strain evidence="2 4">KOPRI26562</strain>
    </source>
</reference>
<gene>
    <name evidence="3" type="ORF">BOO71_0004999</name>
    <name evidence="2" type="ORF">BOO71_0009472</name>
</gene>
<dbReference type="EMBL" id="MSTI01000107">
    <property type="protein sequence ID" value="OLV17286.1"/>
    <property type="molecule type" value="Genomic_DNA"/>
</dbReference>
<dbReference type="SUPFAM" id="SSF53335">
    <property type="entry name" value="S-adenosyl-L-methionine-dependent methyltransferases"/>
    <property type="match status" value="1"/>
</dbReference>
<evidence type="ECO:0000313" key="2">
    <source>
        <dbReference type="EMBL" id="OLV17286.1"/>
    </source>
</evidence>
<feature type="domain" description="Methyltransferase type 11" evidence="1">
    <location>
        <begin position="43"/>
        <end position="137"/>
    </location>
</feature>
<evidence type="ECO:0000259" key="1">
    <source>
        <dbReference type="Pfam" id="PF08241"/>
    </source>
</evidence>
<keyword evidence="3" id="KW-0830">Ubiquinone</keyword>
<dbReference type="PANTHER" id="PTHR45036:SF1">
    <property type="entry name" value="METHYLTRANSFERASE LIKE 7A"/>
    <property type="match status" value="1"/>
</dbReference>
<dbReference type="EMBL" id="MSTI01000062">
    <property type="protein sequence ID" value="OLV18653.1"/>
    <property type="molecule type" value="Genomic_DNA"/>
</dbReference>
<dbReference type="STRING" id="249408.BOO71_0004999"/>
<evidence type="ECO:0000313" key="4">
    <source>
        <dbReference type="Proteomes" id="UP000186607"/>
    </source>
</evidence>
<dbReference type="InterPro" id="IPR052356">
    <property type="entry name" value="Thiol_S-MT"/>
</dbReference>
<dbReference type="GO" id="GO:0032259">
    <property type="term" value="P:methylation"/>
    <property type="evidence" value="ECO:0007669"/>
    <property type="project" value="UniProtKB-KW"/>
</dbReference>
<dbReference type="CDD" id="cd02440">
    <property type="entry name" value="AdoMet_MTases"/>
    <property type="match status" value="1"/>
</dbReference>
<keyword evidence="2" id="KW-0489">Methyltransferase</keyword>
<dbReference type="InterPro" id="IPR029063">
    <property type="entry name" value="SAM-dependent_MTases_sf"/>
</dbReference>
<dbReference type="Proteomes" id="UP000186607">
    <property type="component" value="Unassembled WGS sequence"/>
</dbReference>
<name>A0A1U7NWK2_9DEIO</name>
<dbReference type="AlphaFoldDB" id="A0A1U7NWK2"/>
<accession>A0A1U7NWK2</accession>
<sequence>MANSERVQHLYDRAAKRYDAVTRQATLNALRARLLSGAFGDVLELGVGTGATFAHYPLSLHSLTALDVSGAMLRGARVKALPLPFPVRLMQRDFQTLPFPEGSFDTAVSSLALCGIPDPQRLFSELRRVLRPGGQLLALEHVRPPNALLASVANLLDPLFDHVVGCHLNRPTSELLHNAGFRVEVRERRLGGILVALKATPEQDGSA</sequence>
<comment type="caution">
    <text evidence="2">The sequence shown here is derived from an EMBL/GenBank/DDBJ whole genome shotgun (WGS) entry which is preliminary data.</text>
</comment>
<dbReference type="Pfam" id="PF08241">
    <property type="entry name" value="Methyltransf_11"/>
    <property type="match status" value="1"/>
</dbReference>
<organism evidence="2 4">
    <name type="scientific">Deinococcus marmoris</name>
    <dbReference type="NCBI Taxonomy" id="249408"/>
    <lineage>
        <taxon>Bacteria</taxon>
        <taxon>Thermotogati</taxon>
        <taxon>Deinococcota</taxon>
        <taxon>Deinococci</taxon>
        <taxon>Deinococcales</taxon>
        <taxon>Deinococcaceae</taxon>
        <taxon>Deinococcus</taxon>
    </lineage>
</organism>
<dbReference type="PANTHER" id="PTHR45036">
    <property type="entry name" value="METHYLTRANSFERASE LIKE 7B"/>
    <property type="match status" value="1"/>
</dbReference>
<protein>
    <submittedName>
        <fullName evidence="2">Phosphatidylethanolamine N-methyltransferase</fullName>
    </submittedName>
    <submittedName>
        <fullName evidence="3">Ubiquinone/menaquinone biosynthesis methyltransferase UbiE</fullName>
    </submittedName>
</protein>